<dbReference type="PROSITE" id="PS50850">
    <property type="entry name" value="MFS"/>
    <property type="match status" value="1"/>
</dbReference>
<dbReference type="InterPro" id="IPR024989">
    <property type="entry name" value="MFS_assoc_dom"/>
</dbReference>
<dbReference type="Pfam" id="PF12832">
    <property type="entry name" value="MFS_1_like"/>
    <property type="match status" value="1"/>
</dbReference>
<dbReference type="InterPro" id="IPR036259">
    <property type="entry name" value="MFS_trans_sf"/>
</dbReference>
<feature type="transmembrane region" description="Helical" evidence="6">
    <location>
        <begin position="176"/>
        <end position="193"/>
    </location>
</feature>
<evidence type="ECO:0000256" key="5">
    <source>
        <dbReference type="ARBA" id="ARBA00023136"/>
    </source>
</evidence>
<evidence type="ECO:0000256" key="1">
    <source>
        <dbReference type="ARBA" id="ARBA00004141"/>
    </source>
</evidence>
<keyword evidence="5 6" id="KW-0472">Membrane</keyword>
<gene>
    <name evidence="8" type="ORF">Pfra01_001745700</name>
</gene>
<feature type="transmembrane region" description="Helical" evidence="6">
    <location>
        <begin position="144"/>
        <end position="164"/>
    </location>
</feature>
<dbReference type="PANTHER" id="PTHR16172">
    <property type="entry name" value="MAJOR FACILITATOR SUPERFAMILY DOMAIN-CONTAINING PROTEIN 6-LIKE"/>
    <property type="match status" value="1"/>
</dbReference>
<reference evidence="8" key="1">
    <citation type="submission" date="2023-04" db="EMBL/GenBank/DDBJ databases">
        <title>Phytophthora fragariaefolia NBRC 109709.</title>
        <authorList>
            <person name="Ichikawa N."/>
            <person name="Sato H."/>
            <person name="Tonouchi N."/>
        </authorList>
    </citation>
    <scope>NUCLEOTIDE SEQUENCE</scope>
    <source>
        <strain evidence="8">NBRC 109709</strain>
    </source>
</reference>
<keyword evidence="4 6" id="KW-1133">Transmembrane helix</keyword>
<dbReference type="Gene3D" id="1.20.1250.20">
    <property type="entry name" value="MFS general substrate transporter like domains"/>
    <property type="match status" value="2"/>
</dbReference>
<feature type="transmembrane region" description="Helical" evidence="6">
    <location>
        <begin position="450"/>
        <end position="469"/>
    </location>
</feature>
<organism evidence="8 9">
    <name type="scientific">Phytophthora fragariaefolia</name>
    <dbReference type="NCBI Taxonomy" id="1490495"/>
    <lineage>
        <taxon>Eukaryota</taxon>
        <taxon>Sar</taxon>
        <taxon>Stramenopiles</taxon>
        <taxon>Oomycota</taxon>
        <taxon>Peronosporomycetes</taxon>
        <taxon>Peronosporales</taxon>
        <taxon>Peronosporaceae</taxon>
        <taxon>Phytophthora</taxon>
    </lineage>
</organism>
<evidence type="ECO:0000313" key="8">
    <source>
        <dbReference type="EMBL" id="GMF46895.1"/>
    </source>
</evidence>
<comment type="caution">
    <text evidence="8">The sequence shown here is derived from an EMBL/GenBank/DDBJ whole genome shotgun (WGS) entry which is preliminary data.</text>
</comment>
<name>A0A9W7D1B7_9STRA</name>
<dbReference type="AlphaFoldDB" id="A0A9W7D1B7"/>
<sequence length="572" mass="62519">MTSSTRHGRVGADVGAHGIQLLNFNMHTINRSREQPFPYHTHTFPCHPSVSLICFIYSTNSKGGCQFKYLSRAAWGGKRCIPIAPTSSTQSSAQTEIDNGIENDMPSLGSLSYPTSPKDICLPMTGSPTSKPAWHDNLLWETKLMYALSSAGGSAMFNFLTVYYQHTAGFSKVQIGVLQTLPNLASMVAPPFWGAVADRIRNQRLVHIFCIVSGSILWFGLQFFAWSFEWTIFMVMLAQFQRSPAASLLDHAVLNMLGKVGGEYGKQRLFGAVGFGIGAYVTGLTVAVGGIYWSFGMSFMLCMSSLLVLRLIPPVRYSEDTHTALESGEDEDNAELKTPASFMENIRIVVREIDVLVLLGVVFLMGLMYGVLSSFLTLNLYNLSGGDAKIVGVAIMCETASELPAFFFSHRIIKKIGTVNVLLASIAGYALRISYYAVMTDPWSAIPFEFLHGITFGLAWAAVTQYIYSATPKGCEGTVMGVLNAIQNGLARATGTLVGGYFYQNYGPRVMWLVTDLGVPLSLIGVAVFAYFKNANESIHEEAPEEAELFSPHAADPQALRGEGQLAYDEIE</sequence>
<dbReference type="GO" id="GO:0016020">
    <property type="term" value="C:membrane"/>
    <property type="evidence" value="ECO:0007669"/>
    <property type="project" value="UniProtKB-SubCell"/>
</dbReference>
<accession>A0A9W7D1B7</accession>
<proteinExistence type="inferred from homology"/>
<comment type="similarity">
    <text evidence="2">Belongs to the major facilitator superfamily. MFSD6 family.</text>
</comment>
<dbReference type="GO" id="GO:0022857">
    <property type="term" value="F:transmembrane transporter activity"/>
    <property type="evidence" value="ECO:0007669"/>
    <property type="project" value="InterPro"/>
</dbReference>
<feature type="domain" description="Major facilitator superfamily (MFS) profile" evidence="7">
    <location>
        <begin position="354"/>
        <end position="572"/>
    </location>
</feature>
<evidence type="ECO:0000259" key="7">
    <source>
        <dbReference type="PROSITE" id="PS50850"/>
    </source>
</evidence>
<feature type="transmembrane region" description="Helical" evidence="6">
    <location>
        <begin position="269"/>
        <end position="286"/>
    </location>
</feature>
<evidence type="ECO:0000313" key="9">
    <source>
        <dbReference type="Proteomes" id="UP001165121"/>
    </source>
</evidence>
<dbReference type="PANTHER" id="PTHR16172:SF41">
    <property type="entry name" value="MAJOR FACILITATOR SUPERFAMILY DOMAIN-CONTAINING PROTEIN 6-LIKE"/>
    <property type="match status" value="1"/>
</dbReference>
<comment type="subcellular location">
    <subcellularLocation>
        <location evidence="1">Membrane</location>
        <topology evidence="1">Multi-pass membrane protein</topology>
    </subcellularLocation>
</comment>
<protein>
    <submittedName>
        <fullName evidence="8">Unnamed protein product</fullName>
    </submittedName>
</protein>
<dbReference type="OrthoDB" id="515887at2759"/>
<keyword evidence="3 6" id="KW-0812">Transmembrane</keyword>
<feature type="transmembrane region" description="Helical" evidence="6">
    <location>
        <begin position="355"/>
        <end position="378"/>
    </location>
</feature>
<evidence type="ECO:0000256" key="3">
    <source>
        <dbReference type="ARBA" id="ARBA00022692"/>
    </source>
</evidence>
<evidence type="ECO:0000256" key="2">
    <source>
        <dbReference type="ARBA" id="ARBA00005241"/>
    </source>
</evidence>
<dbReference type="InterPro" id="IPR051717">
    <property type="entry name" value="MFS_MFSD6"/>
</dbReference>
<dbReference type="SUPFAM" id="SSF103473">
    <property type="entry name" value="MFS general substrate transporter"/>
    <property type="match status" value="1"/>
</dbReference>
<feature type="transmembrane region" description="Helical" evidence="6">
    <location>
        <begin position="420"/>
        <end position="438"/>
    </location>
</feature>
<feature type="transmembrane region" description="Helical" evidence="6">
    <location>
        <begin position="205"/>
        <end position="224"/>
    </location>
</feature>
<evidence type="ECO:0000256" key="6">
    <source>
        <dbReference type="SAM" id="Phobius"/>
    </source>
</evidence>
<dbReference type="EMBL" id="BSXT01002053">
    <property type="protein sequence ID" value="GMF46895.1"/>
    <property type="molecule type" value="Genomic_DNA"/>
</dbReference>
<dbReference type="Proteomes" id="UP001165121">
    <property type="component" value="Unassembled WGS sequence"/>
</dbReference>
<dbReference type="InterPro" id="IPR020846">
    <property type="entry name" value="MFS_dom"/>
</dbReference>
<evidence type="ECO:0000256" key="4">
    <source>
        <dbReference type="ARBA" id="ARBA00022989"/>
    </source>
</evidence>
<feature type="transmembrane region" description="Helical" evidence="6">
    <location>
        <begin position="510"/>
        <end position="532"/>
    </location>
</feature>
<keyword evidence="9" id="KW-1185">Reference proteome</keyword>